<sequence>MVPGLRDNEDLLVERLGRLVDVLETKEFGDTTVERSVTQNIDRTRTDSPNNENQPVYFSTGPAAIAVENTEEWERLDFGIVAETVNIRTTDDIDIAFADPNKNGPVIRVRQEESPFTIGGDAGIESAFVWVRQPDTASGTPGIQIIAFN</sequence>
<organism evidence="1 2">
    <name type="scientific">Haloarcula hispanica virus PH1</name>
    <dbReference type="NCBI Taxonomy" id="1282967"/>
    <lineage>
        <taxon>Viruses</taxon>
        <taxon>Singelaviria</taxon>
        <taxon>Helvetiavirae</taxon>
        <taxon>Dividoviricota</taxon>
        <taxon>Laserviricetes</taxon>
        <taxon>Halopanivirales</taxon>
        <taxon>Sphaerolipoviridae</taxon>
        <taxon>Alphasphaerolipovirus</taxon>
        <taxon>Alphasphaerolipovirus pinkense</taxon>
    </lineage>
</organism>
<gene>
    <name evidence="1" type="ORF">HhPH1_gp27</name>
</gene>
<evidence type="ECO:0000313" key="2">
    <source>
        <dbReference type="Proteomes" id="UP000012173"/>
    </source>
</evidence>
<evidence type="ECO:0000313" key="1">
    <source>
        <dbReference type="EMBL" id="AGC65552.1"/>
    </source>
</evidence>
<dbReference type="Proteomes" id="UP000012173">
    <property type="component" value="Segment"/>
</dbReference>
<accession>M4JG79</accession>
<keyword evidence="2" id="KW-1185">Reference proteome</keyword>
<dbReference type="RefSeq" id="YP_007761616.1">
    <property type="nucleotide sequence ID" value="NC_020998.1"/>
</dbReference>
<name>M4JG79_9VIRU</name>
<dbReference type="GeneID" id="15152030"/>
<dbReference type="KEGG" id="vg:15152030"/>
<dbReference type="OrthoDB" id="19462at10239"/>
<dbReference type="EMBL" id="KC252997">
    <property type="protein sequence ID" value="AGC65552.1"/>
    <property type="molecule type" value="Genomic_DNA"/>
</dbReference>
<reference evidence="1 2" key="1">
    <citation type="journal article" date="2013" name="Archaea">
        <title>PH1: An Archaeovirus of Haloarcula hispanica Related to SH1 and HHIV-2.</title>
        <authorList>
            <person name="Porter K."/>
            <person name="Tang S.-L."/>
            <person name="Chen C.-P."/>
            <person name="Chiang P.-W."/>
            <person name="Hong M.-J."/>
            <person name="Dyall-Smith M.L."/>
        </authorList>
    </citation>
    <scope>NUCLEOTIDE SEQUENCE [LARGE SCALE GENOMIC DNA]</scope>
    <source>
        <strain evidence="1">1</strain>
    </source>
</reference>
<protein>
    <submittedName>
        <fullName evidence="1">Capsid protein VP9</fullName>
    </submittedName>
</protein>
<proteinExistence type="predicted"/>